<dbReference type="PANTHER" id="PTHR46863:SF1">
    <property type="entry name" value="PROTEIN KINASE SUPERFAMILY PROTEIN"/>
    <property type="match status" value="1"/>
</dbReference>
<reference evidence="3 4" key="1">
    <citation type="submission" date="2023-10" db="EMBL/GenBank/DDBJ databases">
        <title>Chromosome-scale genome assembly provides insights into flower coloration mechanisms of Canna indica.</title>
        <authorList>
            <person name="Li C."/>
        </authorList>
    </citation>
    <scope>NUCLEOTIDE SEQUENCE [LARGE SCALE GENOMIC DNA]</scope>
    <source>
        <tissue evidence="3">Flower</tissue>
    </source>
</reference>
<keyword evidence="4" id="KW-1185">Reference proteome</keyword>
<dbReference type="SUPFAM" id="SSF56112">
    <property type="entry name" value="Protein kinase-like (PK-like)"/>
    <property type="match status" value="1"/>
</dbReference>
<sequence length="441" mass="48412">MCKTRRAVDAATPVAKPKPTASPSPSTSSNAVHHSSSATSDYIRASPLLSSASSSSFSADSIAANIRLSLSQHSHHFHLYSFAEILSATDHFLASPLSPSGNSWRCRLRGADAVIFRRPFCGDPAALPSRVATLIRSHHRSVADLLGASISGDHIYLVYSYVVGASLDRCLRNPKNPSFTPLSSWLSRIQVAADLAQGLEYIHHHSEMATPDSRRRQSGTVHKRMKSSGVIITENGLRAKICHFGAAELAGEILAGDGYDDRERFNESIRLEAKLSRSRSQGKKIEGTRGYMAPELLAGGPVSRQSDVFAFGVVLLELLSGEEPLRYRFCKESTDTIEKVSLIETARAAVVQKGETAAVEAEEDRRRIRQWVDRRLGDSFPVEAAHEVVRLALRCVAEEAEERPEMVWVAGKLSKLLLQARAWDEKVKTTPTRYLTSVVAR</sequence>
<accession>A0AAQ3K2R8</accession>
<dbReference type="GO" id="GO:0004672">
    <property type="term" value="F:protein kinase activity"/>
    <property type="evidence" value="ECO:0007669"/>
    <property type="project" value="InterPro"/>
</dbReference>
<feature type="domain" description="Protein kinase" evidence="2">
    <location>
        <begin position="71"/>
        <end position="417"/>
    </location>
</feature>
<dbReference type="EMBL" id="CP136892">
    <property type="protein sequence ID" value="WOL00049.1"/>
    <property type="molecule type" value="Genomic_DNA"/>
</dbReference>
<dbReference type="Pfam" id="PF00069">
    <property type="entry name" value="Pkinase"/>
    <property type="match status" value="1"/>
</dbReference>
<name>A0AAQ3K2R8_9LILI</name>
<gene>
    <name evidence="3" type="ORF">Cni_G08762</name>
</gene>
<evidence type="ECO:0000313" key="3">
    <source>
        <dbReference type="EMBL" id="WOL00049.1"/>
    </source>
</evidence>
<dbReference type="AlphaFoldDB" id="A0AAQ3K2R8"/>
<evidence type="ECO:0000259" key="2">
    <source>
        <dbReference type="PROSITE" id="PS50011"/>
    </source>
</evidence>
<dbReference type="Proteomes" id="UP001327560">
    <property type="component" value="Chromosome 3"/>
</dbReference>
<proteinExistence type="predicted"/>
<feature type="region of interest" description="Disordered" evidence="1">
    <location>
        <begin position="1"/>
        <end position="35"/>
    </location>
</feature>
<feature type="compositionally biased region" description="Low complexity" evidence="1">
    <location>
        <begin position="9"/>
        <end position="35"/>
    </location>
</feature>
<evidence type="ECO:0000313" key="4">
    <source>
        <dbReference type="Proteomes" id="UP001327560"/>
    </source>
</evidence>
<dbReference type="Gene3D" id="1.10.510.10">
    <property type="entry name" value="Transferase(Phosphotransferase) domain 1"/>
    <property type="match status" value="1"/>
</dbReference>
<organism evidence="3 4">
    <name type="scientific">Canna indica</name>
    <name type="common">Indian-shot</name>
    <dbReference type="NCBI Taxonomy" id="4628"/>
    <lineage>
        <taxon>Eukaryota</taxon>
        <taxon>Viridiplantae</taxon>
        <taxon>Streptophyta</taxon>
        <taxon>Embryophyta</taxon>
        <taxon>Tracheophyta</taxon>
        <taxon>Spermatophyta</taxon>
        <taxon>Magnoliopsida</taxon>
        <taxon>Liliopsida</taxon>
        <taxon>Zingiberales</taxon>
        <taxon>Cannaceae</taxon>
        <taxon>Canna</taxon>
    </lineage>
</organism>
<dbReference type="InterPro" id="IPR011009">
    <property type="entry name" value="Kinase-like_dom_sf"/>
</dbReference>
<dbReference type="PROSITE" id="PS50011">
    <property type="entry name" value="PROTEIN_KINASE_DOM"/>
    <property type="match status" value="1"/>
</dbReference>
<dbReference type="InterPro" id="IPR000719">
    <property type="entry name" value="Prot_kinase_dom"/>
</dbReference>
<dbReference type="GO" id="GO:0005524">
    <property type="term" value="F:ATP binding"/>
    <property type="evidence" value="ECO:0007669"/>
    <property type="project" value="InterPro"/>
</dbReference>
<dbReference type="PANTHER" id="PTHR46863">
    <property type="entry name" value="OS09G0572100 PROTEIN"/>
    <property type="match status" value="1"/>
</dbReference>
<protein>
    <recommendedName>
        <fullName evidence="2">Protein kinase domain-containing protein</fullName>
    </recommendedName>
</protein>
<evidence type="ECO:0000256" key="1">
    <source>
        <dbReference type="SAM" id="MobiDB-lite"/>
    </source>
</evidence>